<dbReference type="Proteomes" id="UP000228906">
    <property type="component" value="Unassembled WGS sequence"/>
</dbReference>
<accession>A0A2H0UXZ6</accession>
<sequence>MRFLGLASFSFYPSSLLYFKLVRNPYELPLVGFIFYILIKKRRVAKLIAVDKNFFISKIEQNRTNK</sequence>
<evidence type="ECO:0000313" key="2">
    <source>
        <dbReference type="Proteomes" id="UP000228906"/>
    </source>
</evidence>
<protein>
    <submittedName>
        <fullName evidence="1">Uncharacterized protein</fullName>
    </submittedName>
</protein>
<gene>
    <name evidence="1" type="ORF">COU03_01155</name>
</gene>
<dbReference type="AlphaFoldDB" id="A0A2H0UXZ6"/>
<organism evidence="1 2">
    <name type="scientific">bacterium (Candidatus Gribaldobacteria) CG10_big_fil_rev_8_21_14_0_10_41_12</name>
    <dbReference type="NCBI Taxonomy" id="2014277"/>
    <lineage>
        <taxon>Bacteria</taxon>
        <taxon>Candidatus Gribaldobacteria</taxon>
    </lineage>
</organism>
<name>A0A2H0UXZ6_9BACT</name>
<comment type="caution">
    <text evidence="1">The sequence shown here is derived from an EMBL/GenBank/DDBJ whole genome shotgun (WGS) entry which is preliminary data.</text>
</comment>
<reference evidence="2" key="1">
    <citation type="submission" date="2017-09" db="EMBL/GenBank/DDBJ databases">
        <title>Depth-based differentiation of microbial function through sediment-hosted aquifers and enrichment of novel symbionts in the deep terrestrial subsurface.</title>
        <authorList>
            <person name="Probst A.J."/>
            <person name="Ladd B."/>
            <person name="Jarett J.K."/>
            <person name="Geller-Mcgrath D.E."/>
            <person name="Sieber C.M.K."/>
            <person name="Emerson J.B."/>
            <person name="Anantharaman K."/>
            <person name="Thomas B.C."/>
            <person name="Malmstrom R."/>
            <person name="Stieglmeier M."/>
            <person name="Klingl A."/>
            <person name="Woyke T."/>
            <person name="Ryan C.M."/>
            <person name="Banfield J.F."/>
        </authorList>
    </citation>
    <scope>NUCLEOTIDE SEQUENCE [LARGE SCALE GENOMIC DNA]</scope>
</reference>
<proteinExistence type="predicted"/>
<evidence type="ECO:0000313" key="1">
    <source>
        <dbReference type="EMBL" id="PIR91675.1"/>
    </source>
</evidence>
<dbReference type="EMBL" id="PFAV01000020">
    <property type="protein sequence ID" value="PIR91675.1"/>
    <property type="molecule type" value="Genomic_DNA"/>
</dbReference>